<name>A0A0U1LKA2_TALIS</name>
<accession>A0A0U1LKA2</accession>
<feature type="region of interest" description="Disordered" evidence="1">
    <location>
        <begin position="17"/>
        <end position="65"/>
    </location>
</feature>
<protein>
    <recommendedName>
        <fullName evidence="4">Replicase polyprotein 1a</fullName>
    </recommendedName>
</protein>
<keyword evidence="3" id="KW-1185">Reference proteome</keyword>
<evidence type="ECO:0000313" key="2">
    <source>
        <dbReference type="EMBL" id="CRG83202.1"/>
    </source>
</evidence>
<feature type="compositionally biased region" description="Polar residues" evidence="1">
    <location>
        <begin position="55"/>
        <end position="65"/>
    </location>
</feature>
<dbReference type="Proteomes" id="UP000054383">
    <property type="component" value="Unassembled WGS sequence"/>
</dbReference>
<dbReference type="GO" id="GO:0005680">
    <property type="term" value="C:anaphase-promoting complex"/>
    <property type="evidence" value="ECO:0007669"/>
    <property type="project" value="InterPro"/>
</dbReference>
<dbReference type="EMBL" id="CVMT01000001">
    <property type="protein sequence ID" value="CRG83202.1"/>
    <property type="molecule type" value="Genomic_DNA"/>
</dbReference>
<dbReference type="Pfam" id="PF05841">
    <property type="entry name" value="Apc15p"/>
    <property type="match status" value="1"/>
</dbReference>
<feature type="compositionally biased region" description="Acidic residues" evidence="1">
    <location>
        <begin position="170"/>
        <end position="207"/>
    </location>
</feature>
<reference evidence="2 3" key="1">
    <citation type="submission" date="2015-04" db="EMBL/GenBank/DDBJ databases">
        <authorList>
            <person name="Syromyatnikov M.Y."/>
            <person name="Popov V.N."/>
        </authorList>
    </citation>
    <scope>NUCLEOTIDE SEQUENCE [LARGE SCALE GENOMIC DNA]</scope>
    <source>
        <strain evidence="2">WF-38-12</strain>
    </source>
</reference>
<feature type="region of interest" description="Disordered" evidence="1">
    <location>
        <begin position="153"/>
        <end position="349"/>
    </location>
</feature>
<evidence type="ECO:0008006" key="4">
    <source>
        <dbReference type="Google" id="ProtNLM"/>
    </source>
</evidence>
<feature type="compositionally biased region" description="Acidic residues" evidence="1">
    <location>
        <begin position="291"/>
        <end position="304"/>
    </location>
</feature>
<sequence length="407" mass="44320">MLPLPLVAPRDSHELWFGSSRPRRYSPSSSSLSHQPGGPSASESARRQSHHHYANSRTLASSTTPSDSLAALLFEERALRIRKENIASFGCAWIKPAGCPKTMLGMREEDAEREEGLAAAAQEMNAAAAAAAAAAATGAATGATGLADVDAFGDATQQGMGQMGEHGEGGEGEELERDLDDDIPEADEGLVEEGEEGYEDDEDPDGELMERNLDDDIPDGFSEGNDSDDEDEDEDDFDNQPDLDNDIPAADGEAGYGGIMVRDLDDDVPEAADEDDEDEDMDEGEWQHTDSEDEEEDDDDDDDTHDPFAEHFRTTTNTSTAVTPQTTNSARRRAIPLPPQHPPTRVRETEAQRRFLQRWSGGADAFDSSILSDEDELRASITSQDSVRRQSRFGRFARRGGPRDSLD</sequence>
<feature type="compositionally biased region" description="Basic residues" evidence="1">
    <location>
        <begin position="389"/>
        <end position="400"/>
    </location>
</feature>
<dbReference type="GO" id="GO:0031145">
    <property type="term" value="P:anaphase-promoting complex-dependent catabolic process"/>
    <property type="evidence" value="ECO:0007669"/>
    <property type="project" value="InterPro"/>
</dbReference>
<dbReference type="OrthoDB" id="5320532at2759"/>
<gene>
    <name evidence="2" type="ORF">PISL3812_00552</name>
</gene>
<feature type="compositionally biased region" description="Acidic residues" evidence="1">
    <location>
        <begin position="225"/>
        <end position="245"/>
    </location>
</feature>
<dbReference type="OMA" id="HYANSRT"/>
<feature type="compositionally biased region" description="Polar residues" evidence="1">
    <location>
        <begin position="314"/>
        <end position="329"/>
    </location>
</feature>
<evidence type="ECO:0000256" key="1">
    <source>
        <dbReference type="SAM" id="MobiDB-lite"/>
    </source>
</evidence>
<dbReference type="STRING" id="28573.A0A0U1LKA2"/>
<dbReference type="AlphaFoldDB" id="A0A0U1LKA2"/>
<organism evidence="2 3">
    <name type="scientific">Talaromyces islandicus</name>
    <name type="common">Penicillium islandicum</name>
    <dbReference type="NCBI Taxonomy" id="28573"/>
    <lineage>
        <taxon>Eukaryota</taxon>
        <taxon>Fungi</taxon>
        <taxon>Dikarya</taxon>
        <taxon>Ascomycota</taxon>
        <taxon>Pezizomycotina</taxon>
        <taxon>Eurotiomycetes</taxon>
        <taxon>Eurotiomycetidae</taxon>
        <taxon>Eurotiales</taxon>
        <taxon>Trichocomaceae</taxon>
        <taxon>Talaromyces</taxon>
        <taxon>Talaromyces sect. Islandici</taxon>
    </lineage>
</organism>
<feature type="compositionally biased region" description="Low complexity" evidence="1">
    <location>
        <begin position="25"/>
        <end position="40"/>
    </location>
</feature>
<feature type="region of interest" description="Disordered" evidence="1">
    <location>
        <begin position="382"/>
        <end position="407"/>
    </location>
</feature>
<dbReference type="InterPro" id="IPR008402">
    <property type="entry name" value="APC_su15/mnd2"/>
</dbReference>
<evidence type="ECO:0000313" key="3">
    <source>
        <dbReference type="Proteomes" id="UP000054383"/>
    </source>
</evidence>
<feature type="compositionally biased region" description="Acidic residues" evidence="1">
    <location>
        <begin position="264"/>
        <end position="284"/>
    </location>
</feature>
<proteinExistence type="predicted"/>